<dbReference type="AlphaFoldDB" id="A0A183JK58"/>
<accession>A0A183JK58</accession>
<reference evidence="1 2" key="2">
    <citation type="submission" date="2018-11" db="EMBL/GenBank/DDBJ databases">
        <authorList>
            <consortium name="Pathogen Informatics"/>
        </authorList>
    </citation>
    <scope>NUCLEOTIDE SEQUENCE [LARGE SCALE GENOMIC DNA]</scope>
    <source>
        <strain evidence="1">Dakar</strain>
        <strain evidence="2">Dakar, Senegal</strain>
    </source>
</reference>
<protein>
    <submittedName>
        <fullName evidence="3">Ovule protein</fullName>
    </submittedName>
</protein>
<proteinExistence type="predicted"/>
<keyword evidence="2" id="KW-1185">Reference proteome</keyword>
<evidence type="ECO:0000313" key="3">
    <source>
        <dbReference type="WBParaSite" id="SCUD_0000308701-mRNA-1"/>
    </source>
</evidence>
<reference evidence="3" key="1">
    <citation type="submission" date="2016-06" db="UniProtKB">
        <authorList>
            <consortium name="WormBaseParasite"/>
        </authorList>
    </citation>
    <scope>IDENTIFICATION</scope>
</reference>
<sequence length="69" mass="7534">MAPPSHASQQMQVKTASVKAATASLNLDIHNGKARSSSATWITPIKPITLHEVTQKVMEEFSYLGRIID</sequence>
<evidence type="ECO:0000313" key="1">
    <source>
        <dbReference type="EMBL" id="VDO79181.1"/>
    </source>
</evidence>
<organism evidence="3">
    <name type="scientific">Schistosoma curassoni</name>
    <dbReference type="NCBI Taxonomy" id="6186"/>
    <lineage>
        <taxon>Eukaryota</taxon>
        <taxon>Metazoa</taxon>
        <taxon>Spiralia</taxon>
        <taxon>Lophotrochozoa</taxon>
        <taxon>Platyhelminthes</taxon>
        <taxon>Trematoda</taxon>
        <taxon>Digenea</taxon>
        <taxon>Strigeidida</taxon>
        <taxon>Schistosomatoidea</taxon>
        <taxon>Schistosomatidae</taxon>
        <taxon>Schistosoma</taxon>
    </lineage>
</organism>
<gene>
    <name evidence="1" type="ORF">SCUD_LOCUS3087</name>
</gene>
<dbReference type="Proteomes" id="UP000279833">
    <property type="component" value="Unassembled WGS sequence"/>
</dbReference>
<dbReference type="WBParaSite" id="SCUD_0000308701-mRNA-1">
    <property type="protein sequence ID" value="SCUD_0000308701-mRNA-1"/>
    <property type="gene ID" value="SCUD_0000308701"/>
</dbReference>
<name>A0A183JK58_9TREM</name>
<dbReference type="EMBL" id="UZAK01003319">
    <property type="protein sequence ID" value="VDO79181.1"/>
    <property type="molecule type" value="Genomic_DNA"/>
</dbReference>
<evidence type="ECO:0000313" key="2">
    <source>
        <dbReference type="Proteomes" id="UP000279833"/>
    </source>
</evidence>